<comment type="cofactor">
    <cofactor evidence="16">
        <name>NH4(+)</name>
        <dbReference type="ChEBI" id="CHEBI:28938"/>
    </cofactor>
    <cofactor evidence="16">
        <name>K(+)</name>
        <dbReference type="ChEBI" id="CHEBI:29103"/>
    </cofactor>
    <text evidence="16">A monovalent cation. Ammonium or potassium.</text>
</comment>
<dbReference type="HAMAP" id="MF_01274">
    <property type="entry name" value="Pantothen_kinase_3"/>
    <property type="match status" value="1"/>
</dbReference>
<reference evidence="17 18" key="1">
    <citation type="submission" date="2017-08" db="EMBL/GenBank/DDBJ databases">
        <title>The whole genome shortgun sequences of strain Leeuwenhoekiella nanhaiensis G18 from the South China Sea.</title>
        <authorList>
            <person name="Liu Q."/>
        </authorList>
    </citation>
    <scope>NUCLEOTIDE SEQUENCE [LARGE SCALE GENOMIC DNA]</scope>
    <source>
        <strain evidence="17 18">G18</strain>
    </source>
</reference>
<dbReference type="UniPathway" id="UPA00241">
    <property type="reaction ID" value="UER00352"/>
</dbReference>
<comment type="pathway">
    <text evidence="4 16">Cofactor biosynthesis; coenzyme A biosynthesis; CoA from (R)-pantothenate: step 1/5.</text>
</comment>
<protein>
    <recommendedName>
        <fullName evidence="15 16">Type III pantothenate kinase</fullName>
        <ecNumber evidence="6 16">2.7.1.33</ecNumber>
    </recommendedName>
    <alternativeName>
        <fullName evidence="16">PanK-III</fullName>
    </alternativeName>
    <alternativeName>
        <fullName evidence="16">Pantothenic acid kinase</fullName>
    </alternativeName>
</protein>
<feature type="binding site" evidence="16">
    <location>
        <position position="120"/>
    </location>
    <ligand>
        <name>ATP</name>
        <dbReference type="ChEBI" id="CHEBI:30616"/>
    </ligand>
</feature>
<evidence type="ECO:0000256" key="10">
    <source>
        <dbReference type="ARBA" id="ARBA00022777"/>
    </source>
</evidence>
<keyword evidence="10 16" id="KW-0418">Kinase</keyword>
<feature type="active site" description="Proton acceptor" evidence="16">
    <location>
        <position position="96"/>
    </location>
</feature>
<keyword evidence="13 16" id="KW-0173">Coenzyme A biosynthesis</keyword>
<dbReference type="SUPFAM" id="SSF53067">
    <property type="entry name" value="Actin-like ATPase domain"/>
    <property type="match status" value="2"/>
</dbReference>
<dbReference type="NCBIfam" id="TIGR00671">
    <property type="entry name" value="baf"/>
    <property type="match status" value="1"/>
</dbReference>
<evidence type="ECO:0000256" key="15">
    <source>
        <dbReference type="ARBA" id="ARBA00040883"/>
    </source>
</evidence>
<evidence type="ECO:0000256" key="7">
    <source>
        <dbReference type="ARBA" id="ARBA00022490"/>
    </source>
</evidence>
<evidence type="ECO:0000256" key="16">
    <source>
        <dbReference type="HAMAP-Rule" id="MF_01274"/>
    </source>
</evidence>
<accession>A0A2G1VNV7</accession>
<dbReference type="RefSeq" id="WP_099647334.1">
    <property type="nucleotide sequence ID" value="NZ_KZ319299.1"/>
</dbReference>
<comment type="function">
    <text evidence="16">Catalyzes the phosphorylation of pantothenate (Pan), the first step in CoA biosynthesis.</text>
</comment>
<dbReference type="InterPro" id="IPR004619">
    <property type="entry name" value="Type_III_PanK"/>
</dbReference>
<dbReference type="PANTHER" id="PTHR34265:SF1">
    <property type="entry name" value="TYPE III PANTOTHENATE KINASE"/>
    <property type="match status" value="1"/>
</dbReference>
<evidence type="ECO:0000313" key="17">
    <source>
        <dbReference type="EMBL" id="PHQ28159.1"/>
    </source>
</evidence>
<dbReference type="EMBL" id="NQXA01000018">
    <property type="protein sequence ID" value="PHQ28159.1"/>
    <property type="molecule type" value="Genomic_DNA"/>
</dbReference>
<dbReference type="Gene3D" id="3.30.420.40">
    <property type="match status" value="2"/>
</dbReference>
<keyword evidence="18" id="KW-1185">Reference proteome</keyword>
<comment type="subcellular location">
    <subcellularLocation>
        <location evidence="3 16">Cytoplasm</location>
    </subcellularLocation>
</comment>
<keyword evidence="11 16" id="KW-0067">ATP-binding</keyword>
<dbReference type="InterPro" id="IPR043129">
    <property type="entry name" value="ATPase_NBD"/>
</dbReference>
<dbReference type="GO" id="GO:0005524">
    <property type="term" value="F:ATP binding"/>
    <property type="evidence" value="ECO:0007669"/>
    <property type="project" value="UniProtKB-UniRule"/>
</dbReference>
<dbReference type="GO" id="GO:0046872">
    <property type="term" value="F:metal ion binding"/>
    <property type="evidence" value="ECO:0007669"/>
    <property type="project" value="UniProtKB-KW"/>
</dbReference>
<dbReference type="Proteomes" id="UP000229433">
    <property type="component" value="Unassembled WGS sequence"/>
</dbReference>
<proteinExistence type="inferred from homology"/>
<keyword evidence="9 16" id="KW-0547">Nucleotide-binding</keyword>
<evidence type="ECO:0000256" key="4">
    <source>
        <dbReference type="ARBA" id="ARBA00005225"/>
    </source>
</evidence>
<comment type="caution">
    <text evidence="17">The sequence shown here is derived from an EMBL/GenBank/DDBJ whole genome shotgun (WGS) entry which is preliminary data.</text>
</comment>
<keyword evidence="16" id="KW-0479">Metal-binding</keyword>
<feature type="binding site" evidence="16">
    <location>
        <begin position="7"/>
        <end position="14"/>
    </location>
    <ligand>
        <name>ATP</name>
        <dbReference type="ChEBI" id="CHEBI:30616"/>
    </ligand>
</feature>
<comment type="subunit">
    <text evidence="5 16">Homodimer.</text>
</comment>
<dbReference type="EC" id="2.7.1.33" evidence="6 16"/>
<evidence type="ECO:0000313" key="18">
    <source>
        <dbReference type="Proteomes" id="UP000229433"/>
    </source>
</evidence>
<keyword evidence="8 16" id="KW-0808">Transferase</keyword>
<gene>
    <name evidence="16" type="primary">coaX</name>
    <name evidence="17" type="ORF">CJ305_16105</name>
</gene>
<keyword evidence="7 16" id="KW-0963">Cytoplasm</keyword>
<evidence type="ECO:0000256" key="8">
    <source>
        <dbReference type="ARBA" id="ARBA00022679"/>
    </source>
</evidence>
<comment type="cofactor">
    <cofactor evidence="2">
        <name>K(+)</name>
        <dbReference type="ChEBI" id="CHEBI:29103"/>
    </cofactor>
</comment>
<evidence type="ECO:0000256" key="1">
    <source>
        <dbReference type="ARBA" id="ARBA00001206"/>
    </source>
</evidence>
<evidence type="ECO:0000256" key="3">
    <source>
        <dbReference type="ARBA" id="ARBA00004496"/>
    </source>
</evidence>
<evidence type="ECO:0000256" key="6">
    <source>
        <dbReference type="ARBA" id="ARBA00012102"/>
    </source>
</evidence>
<dbReference type="Pfam" id="PF03309">
    <property type="entry name" value="Pan_kinase"/>
    <property type="match status" value="1"/>
</dbReference>
<feature type="binding site" evidence="16">
    <location>
        <position position="117"/>
    </location>
    <ligand>
        <name>K(+)</name>
        <dbReference type="ChEBI" id="CHEBI:29103"/>
    </ligand>
</feature>
<dbReference type="AlphaFoldDB" id="A0A2G1VNV7"/>
<evidence type="ECO:0000256" key="9">
    <source>
        <dbReference type="ARBA" id="ARBA00022741"/>
    </source>
</evidence>
<evidence type="ECO:0000256" key="11">
    <source>
        <dbReference type="ARBA" id="ARBA00022840"/>
    </source>
</evidence>
<dbReference type="OrthoDB" id="9804707at2"/>
<evidence type="ECO:0000256" key="2">
    <source>
        <dbReference type="ARBA" id="ARBA00001958"/>
    </source>
</evidence>
<evidence type="ECO:0000256" key="14">
    <source>
        <dbReference type="ARBA" id="ARBA00038036"/>
    </source>
</evidence>
<evidence type="ECO:0000256" key="5">
    <source>
        <dbReference type="ARBA" id="ARBA00011738"/>
    </source>
</evidence>
<organism evidence="17 18">
    <name type="scientific">Leeuwenhoekiella nanhaiensis</name>
    <dbReference type="NCBI Taxonomy" id="1655491"/>
    <lineage>
        <taxon>Bacteria</taxon>
        <taxon>Pseudomonadati</taxon>
        <taxon>Bacteroidota</taxon>
        <taxon>Flavobacteriia</taxon>
        <taxon>Flavobacteriales</taxon>
        <taxon>Flavobacteriaceae</taxon>
        <taxon>Leeuwenhoekiella</taxon>
    </lineage>
</organism>
<feature type="binding site" evidence="16">
    <location>
        <begin position="94"/>
        <end position="97"/>
    </location>
    <ligand>
        <name>substrate</name>
    </ligand>
</feature>
<evidence type="ECO:0000256" key="12">
    <source>
        <dbReference type="ARBA" id="ARBA00022958"/>
    </source>
</evidence>
<comment type="catalytic activity">
    <reaction evidence="1 16">
        <text>(R)-pantothenate + ATP = (R)-4'-phosphopantothenate + ADP + H(+)</text>
        <dbReference type="Rhea" id="RHEA:16373"/>
        <dbReference type="ChEBI" id="CHEBI:10986"/>
        <dbReference type="ChEBI" id="CHEBI:15378"/>
        <dbReference type="ChEBI" id="CHEBI:29032"/>
        <dbReference type="ChEBI" id="CHEBI:30616"/>
        <dbReference type="ChEBI" id="CHEBI:456216"/>
        <dbReference type="EC" id="2.7.1.33"/>
    </reaction>
</comment>
<evidence type="ECO:0000256" key="13">
    <source>
        <dbReference type="ARBA" id="ARBA00022993"/>
    </source>
</evidence>
<feature type="binding site" evidence="16">
    <location>
        <position position="87"/>
    </location>
    <ligand>
        <name>substrate</name>
    </ligand>
</feature>
<dbReference type="GO" id="GO:0015937">
    <property type="term" value="P:coenzyme A biosynthetic process"/>
    <property type="evidence" value="ECO:0007669"/>
    <property type="project" value="UniProtKB-UniRule"/>
</dbReference>
<keyword evidence="12 16" id="KW-0630">Potassium</keyword>
<name>A0A2G1VNV7_9FLAO</name>
<feature type="binding site" evidence="16">
    <location>
        <position position="173"/>
    </location>
    <ligand>
        <name>substrate</name>
    </ligand>
</feature>
<dbReference type="PANTHER" id="PTHR34265">
    <property type="entry name" value="TYPE III PANTOTHENATE KINASE"/>
    <property type="match status" value="1"/>
</dbReference>
<dbReference type="CDD" id="cd24015">
    <property type="entry name" value="ASKHA_NBD_PanK-III"/>
    <property type="match status" value="1"/>
</dbReference>
<dbReference type="GO" id="GO:0004594">
    <property type="term" value="F:pantothenate kinase activity"/>
    <property type="evidence" value="ECO:0007669"/>
    <property type="project" value="UniProtKB-UniRule"/>
</dbReference>
<dbReference type="GO" id="GO:0005737">
    <property type="term" value="C:cytoplasm"/>
    <property type="evidence" value="ECO:0007669"/>
    <property type="project" value="UniProtKB-SubCell"/>
</dbReference>
<comment type="similarity">
    <text evidence="14 16">Belongs to the type III pantothenate kinase family.</text>
</comment>
<sequence length="243" mass="26681">MTTLAIDFGNTRVKFGLFEGGELETSCSVLAGDAQKLFAELQERVNLHKVVFCATGNSKDFVTFLKKRGLSYEVVDAGTPVPYTNLYKTPETLGLDRKVLMVTAFKEFSGVNTLVIDAGTCVTYDFKNKEDAYLGGAIAPGLQMRFKAMHHFTAKLPNLEASGDPVELIGADTYSAMQSGVINGLIAEIDGLIDRYKLEYDELKIILTGGDGLFLSDRLKNGIFADSNFLLKGLNYLVEFKRT</sequence>